<dbReference type="AlphaFoldDB" id="A0A1F7XJM3"/>
<accession>A0A1F7XJM3</accession>
<dbReference type="EMBL" id="MGFX01000006">
    <property type="protein sequence ID" value="OGM15252.1"/>
    <property type="molecule type" value="Genomic_DNA"/>
</dbReference>
<gene>
    <name evidence="1" type="ORF">A2V97_01295</name>
</gene>
<comment type="caution">
    <text evidence="1">The sequence shown here is derived from an EMBL/GenBank/DDBJ whole genome shotgun (WGS) entry which is preliminary data.</text>
</comment>
<organism evidence="1 2">
    <name type="scientific">Candidatus Woesebacteria bacterium RBG_16_42_24</name>
    <dbReference type="NCBI Taxonomy" id="1802485"/>
    <lineage>
        <taxon>Bacteria</taxon>
        <taxon>Candidatus Woeseibacteriota</taxon>
    </lineage>
</organism>
<evidence type="ECO:0000313" key="2">
    <source>
        <dbReference type="Proteomes" id="UP000177382"/>
    </source>
</evidence>
<proteinExistence type="predicted"/>
<sequence length="253" mass="28563">MNTERKSKSVLSRRDVLKIGGLSVSGLMWGGVIARVGRLVSFEALEKKTDLPLSIELAGESRSETHPEKNPWPYWRIFNPNSSAIAFRLELPERDENGKVVNIRVEEPANAQNHMDRFKQMAMVPANSDIVVFYPPFLGGKQEAWVSILDHNYLQNLGYSPSNEFQVTPKYVSETGILSLTYEATQDLKGKLIVQAQINLLNQERQVVQSIYTNSDEFNPLKAGEKSERSPISLKDRAPHSSYELRFLGLARS</sequence>
<reference evidence="1 2" key="1">
    <citation type="journal article" date="2016" name="Nat. Commun.">
        <title>Thousands of microbial genomes shed light on interconnected biogeochemical processes in an aquifer system.</title>
        <authorList>
            <person name="Anantharaman K."/>
            <person name="Brown C.T."/>
            <person name="Hug L.A."/>
            <person name="Sharon I."/>
            <person name="Castelle C.J."/>
            <person name="Probst A.J."/>
            <person name="Thomas B.C."/>
            <person name="Singh A."/>
            <person name="Wilkins M.J."/>
            <person name="Karaoz U."/>
            <person name="Brodie E.L."/>
            <person name="Williams K.H."/>
            <person name="Hubbard S.S."/>
            <person name="Banfield J.F."/>
        </authorList>
    </citation>
    <scope>NUCLEOTIDE SEQUENCE [LARGE SCALE GENOMIC DNA]</scope>
</reference>
<name>A0A1F7XJM3_9BACT</name>
<evidence type="ECO:0000313" key="1">
    <source>
        <dbReference type="EMBL" id="OGM15252.1"/>
    </source>
</evidence>
<protein>
    <submittedName>
        <fullName evidence="1">Uncharacterized protein</fullName>
    </submittedName>
</protein>
<dbReference type="Proteomes" id="UP000177382">
    <property type="component" value="Unassembled WGS sequence"/>
</dbReference>